<evidence type="ECO:0000313" key="9">
    <source>
        <dbReference type="WBParaSite" id="ACRNAN_scaffold4105.g25864.t1"/>
    </source>
</evidence>
<evidence type="ECO:0000256" key="3">
    <source>
        <dbReference type="ARBA" id="ARBA00022692"/>
    </source>
</evidence>
<evidence type="ECO:0000256" key="4">
    <source>
        <dbReference type="ARBA" id="ARBA00022989"/>
    </source>
</evidence>
<comment type="subcellular location">
    <subcellularLocation>
        <location evidence="1">Membrane</location>
    </subcellularLocation>
</comment>
<proteinExistence type="inferred from homology"/>
<evidence type="ECO:0000256" key="2">
    <source>
        <dbReference type="ARBA" id="ARBA00010532"/>
    </source>
</evidence>
<comment type="similarity">
    <text evidence="2">Belongs to the CD36 family.</text>
</comment>
<keyword evidence="4 7" id="KW-1133">Transmembrane helix</keyword>
<dbReference type="GO" id="GO:0016020">
    <property type="term" value="C:membrane"/>
    <property type="evidence" value="ECO:0007669"/>
    <property type="project" value="UniProtKB-SubCell"/>
</dbReference>
<accession>A0A914DV88</accession>
<reference evidence="9" key="1">
    <citation type="submission" date="2022-11" db="UniProtKB">
        <authorList>
            <consortium name="WormBaseParasite"/>
        </authorList>
    </citation>
    <scope>IDENTIFICATION</scope>
</reference>
<evidence type="ECO:0000256" key="6">
    <source>
        <dbReference type="ARBA" id="ARBA00023180"/>
    </source>
</evidence>
<evidence type="ECO:0000256" key="1">
    <source>
        <dbReference type="ARBA" id="ARBA00004370"/>
    </source>
</evidence>
<dbReference type="PANTHER" id="PTHR11923">
    <property type="entry name" value="SCAVENGER RECEPTOR CLASS B TYPE-1 SR-B1"/>
    <property type="match status" value="1"/>
</dbReference>
<keyword evidence="6" id="KW-0325">Glycoprotein</keyword>
<dbReference type="Proteomes" id="UP000887540">
    <property type="component" value="Unplaced"/>
</dbReference>
<dbReference type="WBParaSite" id="ACRNAN_scaffold4105.g25864.t1">
    <property type="protein sequence ID" value="ACRNAN_scaffold4105.g25864.t1"/>
    <property type="gene ID" value="ACRNAN_scaffold4105.g25864"/>
</dbReference>
<evidence type="ECO:0000256" key="7">
    <source>
        <dbReference type="SAM" id="Phobius"/>
    </source>
</evidence>
<dbReference type="GO" id="GO:0005044">
    <property type="term" value="F:scavenger receptor activity"/>
    <property type="evidence" value="ECO:0007669"/>
    <property type="project" value="TreeGrafter"/>
</dbReference>
<keyword evidence="8" id="KW-1185">Reference proteome</keyword>
<dbReference type="Pfam" id="PF01130">
    <property type="entry name" value="CD36"/>
    <property type="match status" value="2"/>
</dbReference>
<dbReference type="InterPro" id="IPR002159">
    <property type="entry name" value="CD36_fam"/>
</dbReference>
<feature type="transmembrane region" description="Helical" evidence="7">
    <location>
        <begin position="416"/>
        <end position="441"/>
    </location>
</feature>
<evidence type="ECO:0000256" key="5">
    <source>
        <dbReference type="ARBA" id="ARBA00023136"/>
    </source>
</evidence>
<name>A0A914DV88_9BILA</name>
<evidence type="ECO:0000313" key="8">
    <source>
        <dbReference type="Proteomes" id="UP000887540"/>
    </source>
</evidence>
<dbReference type="AlphaFoldDB" id="A0A914DV88"/>
<keyword evidence="3 7" id="KW-0812">Transmembrane</keyword>
<organism evidence="8 9">
    <name type="scientific">Acrobeloides nanus</name>
    <dbReference type="NCBI Taxonomy" id="290746"/>
    <lineage>
        <taxon>Eukaryota</taxon>
        <taxon>Metazoa</taxon>
        <taxon>Ecdysozoa</taxon>
        <taxon>Nematoda</taxon>
        <taxon>Chromadorea</taxon>
        <taxon>Rhabditida</taxon>
        <taxon>Tylenchina</taxon>
        <taxon>Cephalobomorpha</taxon>
        <taxon>Cephaloboidea</taxon>
        <taxon>Cephalobidae</taxon>
        <taxon>Acrobeloides</taxon>
    </lineage>
</organism>
<sequence>MFVIGCLLLAIGLLLWLTFFPKILRNNIEKKKVVQINSDGSLNEFTDEWLNNNYAVKYQYWFYNYSNTWDIVDHGTNPDVFEKGPYTYIEHTTYNYSKDIFSNYDHNFTYYKTTKYIFDYAHSCKGCTEDDVFMLPDLAFFELADIILNRDNLCQMLSESNFTAFPGRCNDTYTPPFVDELSEYFSSFVYLHGGSPFISLKVHEILWDGYQDPIFDQLMVGMKKDMPNLFNLIQNHSNINLAVTPLVTLNKTPKNSLDYTIHTGKDAWNQVGAMALYNGSSQLPKDWWNGYDTNSIYCSSENAAMASKIYGTNGDFFQPQINKTSILSAFVEDMCRSLNFVYKNETQNTGTILAAQKLLQLNLVAKNYPRSGFANIPPGIYPLVWINESYMVDEKTYNNLKTDLINPQNLVKKLCLILGVGLGSAMIILSIVSCFVNICYFTKREPPRLNQNNITSIHEELYPPVYPNHQSDDMQIQQRIRPKTSSLESN</sequence>
<dbReference type="PANTHER" id="PTHR11923:SF105">
    <property type="entry name" value="PROTEIN CBR-SCAV-1"/>
    <property type="match status" value="1"/>
</dbReference>
<keyword evidence="5 7" id="KW-0472">Membrane</keyword>
<dbReference type="GO" id="GO:0005737">
    <property type="term" value="C:cytoplasm"/>
    <property type="evidence" value="ECO:0007669"/>
    <property type="project" value="TreeGrafter"/>
</dbReference>
<protein>
    <submittedName>
        <fullName evidence="9">Uncharacterized protein</fullName>
    </submittedName>
</protein>